<feature type="transmembrane region" description="Helical" evidence="6">
    <location>
        <begin position="392"/>
        <end position="411"/>
    </location>
</feature>
<dbReference type="InterPro" id="IPR050382">
    <property type="entry name" value="MFS_Na/Anion_cotransporter"/>
</dbReference>
<comment type="similarity">
    <text evidence="5">Belongs to the major facilitator superfamily. Phthalate permease family.</text>
</comment>
<dbReference type="InterPro" id="IPR036259">
    <property type="entry name" value="MFS_trans_sf"/>
</dbReference>
<protein>
    <submittedName>
        <fullName evidence="8">Hexuronate transporter ExuT</fullName>
    </submittedName>
</protein>
<reference evidence="9" key="1">
    <citation type="journal article" date="2012" name="Appl. Microbiol. Biotechnol.">
        <title>The complete genome sequence of Pantoea ananatis AJ13355, an organism with great biotechnological potential.</title>
        <authorList>
            <person name="Hara Y."/>
            <person name="Kadotani N."/>
            <person name="Izui H."/>
            <person name="Katashkina J.I."/>
            <person name="Kuvaeva T.M."/>
            <person name="Andreeva I.G."/>
            <person name="Golubeva L.I."/>
            <person name="Malko D.B."/>
            <person name="Makeev V.J."/>
            <person name="Mashko S.V."/>
            <person name="Kozlov Y.I."/>
        </authorList>
    </citation>
    <scope>NUCLEOTIDE SEQUENCE [LARGE SCALE GENOMIC DNA]</scope>
    <source>
        <strain evidence="9">AJ13355</strain>
    </source>
</reference>
<comment type="subcellular location">
    <subcellularLocation>
        <location evidence="1">Membrane</location>
        <topology evidence="1">Multi-pass membrane protein</topology>
    </subcellularLocation>
</comment>
<feature type="transmembrane region" description="Helical" evidence="6">
    <location>
        <begin position="139"/>
        <end position="159"/>
    </location>
</feature>
<evidence type="ECO:0000256" key="1">
    <source>
        <dbReference type="ARBA" id="ARBA00004141"/>
    </source>
</evidence>
<dbReference type="GO" id="GO:0016020">
    <property type="term" value="C:membrane"/>
    <property type="evidence" value="ECO:0007669"/>
    <property type="project" value="UniProtKB-SubCell"/>
</dbReference>
<dbReference type="AlphaFoldDB" id="A0A0H3L305"/>
<dbReference type="InterPro" id="IPR020846">
    <property type="entry name" value="MFS_dom"/>
</dbReference>
<evidence type="ECO:0000313" key="9">
    <source>
        <dbReference type="Proteomes" id="UP000006690"/>
    </source>
</evidence>
<proteinExistence type="inferred from homology"/>
<keyword evidence="2 6" id="KW-0812">Transmembrane</keyword>
<dbReference type="PATRIC" id="fig|932677.3.peg.4249"/>
<feature type="transmembrane region" description="Helical" evidence="6">
    <location>
        <begin position="7"/>
        <end position="24"/>
    </location>
</feature>
<feature type="transmembrane region" description="Helical" evidence="6">
    <location>
        <begin position="76"/>
        <end position="94"/>
    </location>
</feature>
<dbReference type="PROSITE" id="PS50850">
    <property type="entry name" value="MFS"/>
    <property type="match status" value="1"/>
</dbReference>
<sequence length="428" mass="46949">MKTIKHYRWHMILLVCFITIINYLDRTALGVAAPTIMKELDITKEQYSWVVSAFQLAYTIGQPVMGYFIDTIGLKLGFFICAIVWGLATLAHSLTGSWQGLAFMRAIMGFSEASAIPAGVKTAATWFPTRERGIATGVFNMGTSFGAMLAPPLIAWCILFHSWQFAFLVAGGLAIVAAFIWFIFYKDPKEAKRLSAEERAYIEGGQEKHLHTEQKEKTSKLAILKQRNFWGIGLSRFLADPAWGTINFWVPIFFVETLHFSLKEIAMFVWLPFLMADLGCLASGFVAKFLNDRGIGLINSRRITFTLGAVLMTTIGLVSIVQNPYVAVLLISIGGFSHQLLSTVAATLGADLFRKDEVATAVGMAGACAWSGQLIFNLFIGAFVSIIGFGPFFVALAVFDLIGAAALWILIKEPKEPGEPDAGLAVSQ</sequence>
<gene>
    <name evidence="8" type="primary">exuT</name>
    <name evidence="8" type="ordered locus">PAJ_3688</name>
</gene>
<dbReference type="PANTHER" id="PTHR11662:SF285">
    <property type="entry name" value="HEXURONATE TRANSPORTER"/>
    <property type="match status" value="1"/>
</dbReference>
<dbReference type="GO" id="GO:0015134">
    <property type="term" value="F:hexuronate transmembrane transporter activity"/>
    <property type="evidence" value="ECO:0007669"/>
    <property type="project" value="TreeGrafter"/>
</dbReference>
<dbReference type="PIRSF" id="PIRSF002808">
    <property type="entry name" value="Hexose_phosphate_transp"/>
    <property type="match status" value="1"/>
</dbReference>
<evidence type="ECO:0000256" key="4">
    <source>
        <dbReference type="ARBA" id="ARBA00023136"/>
    </source>
</evidence>
<dbReference type="KEGG" id="paj:PAJ_3688"/>
<dbReference type="CDD" id="cd17319">
    <property type="entry name" value="MFS_ExuT_GudP_like"/>
    <property type="match status" value="1"/>
</dbReference>
<dbReference type="Pfam" id="PF07690">
    <property type="entry name" value="MFS_1"/>
    <property type="match status" value="1"/>
</dbReference>
<keyword evidence="3 6" id="KW-1133">Transmembrane helix</keyword>
<dbReference type="Proteomes" id="UP000006690">
    <property type="component" value="Chromosome"/>
</dbReference>
<dbReference type="EMBL" id="AP012032">
    <property type="protein sequence ID" value="BAK13767.1"/>
    <property type="molecule type" value="Genomic_DNA"/>
</dbReference>
<organism evidence="8 9">
    <name type="scientific">Pantoea ananatis (strain AJ13355)</name>
    <dbReference type="NCBI Taxonomy" id="932677"/>
    <lineage>
        <taxon>Bacteria</taxon>
        <taxon>Pseudomonadati</taxon>
        <taxon>Pseudomonadota</taxon>
        <taxon>Gammaproteobacteria</taxon>
        <taxon>Enterobacterales</taxon>
        <taxon>Erwiniaceae</taxon>
        <taxon>Pantoea</taxon>
    </lineage>
</organism>
<evidence type="ECO:0000256" key="6">
    <source>
        <dbReference type="SAM" id="Phobius"/>
    </source>
</evidence>
<feature type="transmembrane region" description="Helical" evidence="6">
    <location>
        <begin position="362"/>
        <end position="386"/>
    </location>
</feature>
<evidence type="ECO:0000256" key="3">
    <source>
        <dbReference type="ARBA" id="ARBA00022989"/>
    </source>
</evidence>
<evidence type="ECO:0000256" key="2">
    <source>
        <dbReference type="ARBA" id="ARBA00022692"/>
    </source>
</evidence>
<accession>A0A0H3L305</accession>
<evidence type="ECO:0000256" key="5">
    <source>
        <dbReference type="ARBA" id="ARBA00038514"/>
    </source>
</evidence>
<feature type="transmembrane region" description="Helical" evidence="6">
    <location>
        <begin position="237"/>
        <end position="255"/>
    </location>
</feature>
<dbReference type="InterPro" id="IPR000849">
    <property type="entry name" value="Sugar_P_transporter"/>
</dbReference>
<keyword evidence="4 6" id="KW-0472">Membrane</keyword>
<feature type="domain" description="Major facilitator superfamily (MFS) profile" evidence="7">
    <location>
        <begin position="11"/>
        <end position="415"/>
    </location>
</feature>
<dbReference type="PANTHER" id="PTHR11662">
    <property type="entry name" value="SOLUTE CARRIER FAMILY 17"/>
    <property type="match status" value="1"/>
</dbReference>
<dbReference type="Gene3D" id="1.20.1250.20">
    <property type="entry name" value="MFS general substrate transporter like domains"/>
    <property type="match status" value="2"/>
</dbReference>
<feature type="transmembrane region" description="Helical" evidence="6">
    <location>
        <begin position="303"/>
        <end position="321"/>
    </location>
</feature>
<feature type="transmembrane region" description="Helical" evidence="6">
    <location>
        <begin position="165"/>
        <end position="185"/>
    </location>
</feature>
<dbReference type="InterPro" id="IPR011701">
    <property type="entry name" value="MFS"/>
</dbReference>
<evidence type="ECO:0000259" key="7">
    <source>
        <dbReference type="PROSITE" id="PS50850"/>
    </source>
</evidence>
<evidence type="ECO:0000313" key="8">
    <source>
        <dbReference type="EMBL" id="BAK13767.1"/>
    </source>
</evidence>
<dbReference type="eggNOG" id="COG2271">
    <property type="taxonomic scope" value="Bacteria"/>
</dbReference>
<dbReference type="RefSeq" id="WP_014595225.1">
    <property type="nucleotide sequence ID" value="NC_017531.2"/>
</dbReference>
<feature type="transmembrane region" description="Helical" evidence="6">
    <location>
        <begin position="267"/>
        <end position="291"/>
    </location>
</feature>
<dbReference type="SUPFAM" id="SSF103473">
    <property type="entry name" value="MFS general substrate transporter"/>
    <property type="match status" value="1"/>
</dbReference>
<dbReference type="OrthoDB" id="9773957at2"/>
<name>A0A0H3L305_PANAA</name>
<dbReference type="HOGENOM" id="CLU_001265_5_1_6"/>